<comment type="caution">
    <text evidence="2">The sequence shown here is derived from an EMBL/GenBank/DDBJ whole genome shotgun (WGS) entry which is preliminary data.</text>
</comment>
<keyword evidence="1" id="KW-0472">Membrane</keyword>
<name>A0A438C0F0_VITVI</name>
<sequence length="240" mass="27577">MEKFIRTNSKKGALMVLLGIPLAVSAGIYFAMKYTEKKSDRLSPLVALHGGQQVLKRLIGYHGALAKMDLAEATMKRILIEDKSVLNQDKRKRPNIKKLERAIAELEMTSRAVKAADMLKCAFEDAEAKGNLHEAYEFQMLYVEMLIYMGQWDAALTCKCLEDQRITDARRPLFKAVINILSEKVSEGKKYWEEFREIRENMRLPETSEEDGPYILANNFDEFKKIVELLRQDIKNAKPV</sequence>
<dbReference type="OrthoDB" id="1425929at2759"/>
<feature type="transmembrane region" description="Helical" evidence="1">
    <location>
        <begin position="12"/>
        <end position="32"/>
    </location>
</feature>
<organism evidence="2 4">
    <name type="scientific">Vitis vinifera</name>
    <name type="common">Grape</name>
    <dbReference type="NCBI Taxonomy" id="29760"/>
    <lineage>
        <taxon>Eukaryota</taxon>
        <taxon>Viridiplantae</taxon>
        <taxon>Streptophyta</taxon>
        <taxon>Embryophyta</taxon>
        <taxon>Tracheophyta</taxon>
        <taxon>Spermatophyta</taxon>
        <taxon>Magnoliopsida</taxon>
        <taxon>eudicotyledons</taxon>
        <taxon>Gunneridae</taxon>
        <taxon>Pentapetalae</taxon>
        <taxon>rosids</taxon>
        <taxon>Vitales</taxon>
        <taxon>Vitaceae</taxon>
        <taxon>Viteae</taxon>
        <taxon>Vitis</taxon>
    </lineage>
</organism>
<dbReference type="Proteomes" id="UP000288805">
    <property type="component" value="Unassembled WGS sequence"/>
</dbReference>
<evidence type="ECO:0000256" key="1">
    <source>
        <dbReference type="SAM" id="Phobius"/>
    </source>
</evidence>
<protein>
    <submittedName>
        <fullName evidence="2">Uncharacterized protein</fullName>
    </submittedName>
</protein>
<evidence type="ECO:0000313" key="2">
    <source>
        <dbReference type="EMBL" id="RVW16701.1"/>
    </source>
</evidence>
<keyword evidence="1" id="KW-0812">Transmembrane</keyword>
<dbReference type="SMR" id="A0A438C0F0"/>
<dbReference type="AlphaFoldDB" id="A0A438C0F0"/>
<proteinExistence type="predicted"/>
<dbReference type="EMBL" id="QGNW01000033">
    <property type="protein sequence ID" value="RVX10757.1"/>
    <property type="molecule type" value="Genomic_DNA"/>
</dbReference>
<dbReference type="PANTHER" id="PTHR36350:SF3">
    <property type="entry name" value="TRANSMEMBRANE PROTEIN"/>
    <property type="match status" value="1"/>
</dbReference>
<dbReference type="PANTHER" id="PTHR36350">
    <property type="entry name" value="TRANSMEMBRANE PROTEIN"/>
    <property type="match status" value="1"/>
</dbReference>
<gene>
    <name evidence="3" type="ORF">CK203_018318</name>
    <name evidence="2" type="ORF">CK203_080907</name>
</gene>
<dbReference type="EMBL" id="QGNW01002586">
    <property type="protein sequence ID" value="RVW16701.1"/>
    <property type="molecule type" value="Genomic_DNA"/>
</dbReference>
<dbReference type="KEGG" id="vvi:104880504"/>
<reference evidence="2 4" key="1">
    <citation type="journal article" date="2018" name="PLoS Genet.">
        <title>Population sequencing reveals clonal diversity and ancestral inbreeding in the grapevine cultivar Chardonnay.</title>
        <authorList>
            <person name="Roach M.J."/>
            <person name="Johnson D.L."/>
            <person name="Bohlmann J."/>
            <person name="van Vuuren H.J."/>
            <person name="Jones S.J."/>
            <person name="Pretorius I.S."/>
            <person name="Schmidt S.A."/>
            <person name="Borneman A.R."/>
        </authorList>
    </citation>
    <scope>NUCLEOTIDE SEQUENCE [LARGE SCALE GENOMIC DNA]</scope>
    <source>
        <strain evidence="4">cv. Chardonnay</strain>
        <strain evidence="2">I10V1</strain>
        <tissue evidence="2">Leaf</tissue>
    </source>
</reference>
<evidence type="ECO:0000313" key="3">
    <source>
        <dbReference type="EMBL" id="RVX10757.1"/>
    </source>
</evidence>
<accession>A0A438C0F0</accession>
<dbReference type="Gramene" id="Vitis10g01129.t01">
    <property type="protein sequence ID" value="Vitis10g01129.t01.CDS"/>
    <property type="gene ID" value="Vitis10g01129"/>
</dbReference>
<keyword evidence="1" id="KW-1133">Transmembrane helix</keyword>
<evidence type="ECO:0000313" key="4">
    <source>
        <dbReference type="Proteomes" id="UP000288805"/>
    </source>
</evidence>